<proteinExistence type="predicted"/>
<dbReference type="InterPro" id="IPR050471">
    <property type="entry name" value="AB_hydrolase"/>
</dbReference>
<name>A0A6F8VF40_9PROT</name>
<dbReference type="InterPro" id="IPR022742">
    <property type="entry name" value="Hydrolase_4"/>
</dbReference>
<dbReference type="Gene3D" id="3.40.50.1820">
    <property type="entry name" value="alpha/beta hydrolase"/>
    <property type="match status" value="1"/>
</dbReference>
<dbReference type="AlphaFoldDB" id="A0A6F8VF40"/>
<feature type="domain" description="Serine aminopeptidase S33" evidence="1">
    <location>
        <begin position="5"/>
        <end position="243"/>
    </location>
</feature>
<evidence type="ECO:0000259" key="1">
    <source>
        <dbReference type="Pfam" id="PF12146"/>
    </source>
</evidence>
<accession>A0A6F8VF40</accession>
<dbReference type="RefSeq" id="WP_173066529.1">
    <property type="nucleotide sequence ID" value="NZ_AP022853.1"/>
</dbReference>
<dbReference type="InterPro" id="IPR029058">
    <property type="entry name" value="AB_hydrolase_fold"/>
</dbReference>
<dbReference type="PIRSF" id="PIRSF017388">
    <property type="entry name" value="Esterase_lipase"/>
    <property type="match status" value="1"/>
</dbReference>
<dbReference type="SUPFAM" id="SSF53474">
    <property type="entry name" value="alpha/beta-Hydrolases"/>
    <property type="match status" value="1"/>
</dbReference>
<dbReference type="KEGG" id="slac:SKTS_28460"/>
<dbReference type="InterPro" id="IPR012354">
    <property type="entry name" value="Esterase_lipase"/>
</dbReference>
<protein>
    <recommendedName>
        <fullName evidence="1">Serine aminopeptidase S33 domain-containing protein</fullName>
    </recommendedName>
</protein>
<gene>
    <name evidence="2" type="ORF">SKTS_28460</name>
</gene>
<keyword evidence="3" id="KW-1185">Reference proteome</keyword>
<dbReference type="PANTHER" id="PTHR43433">
    <property type="entry name" value="HYDROLASE, ALPHA/BETA FOLD FAMILY PROTEIN"/>
    <property type="match status" value="1"/>
</dbReference>
<sequence length="271" mass="30894">MSGGRDAILLLHGLYGNPLEMQYIGRKLQRAGYAVEIPYIHGCGVADTRSPRQTTPWENWLEQVEAHFRNMQCTYEHVSVAGLCIGADLALALALEHSANIHALCLYSTTLYYDGWNVSRWRFLRALAYYTPLRYMLFYHERHPYGLKDERIRQWVAKQMEKGVETPAGAARSPFTGVYQAERMMRHLRRNLHRITAPTLILHALEDDFASPRSADLVESRVSSPTVRKVILQDSYHIITLDNDKERVAQETLDFMAAQDGKSSQTLALAA</sequence>
<organism evidence="2 3">
    <name type="scientific">Sulfurimicrobium lacus</name>
    <dbReference type="NCBI Taxonomy" id="2715678"/>
    <lineage>
        <taxon>Bacteria</taxon>
        <taxon>Pseudomonadati</taxon>
        <taxon>Pseudomonadota</taxon>
        <taxon>Betaproteobacteria</taxon>
        <taxon>Nitrosomonadales</taxon>
        <taxon>Sulfuricellaceae</taxon>
        <taxon>Sulfurimicrobium</taxon>
    </lineage>
</organism>
<dbReference type="GO" id="GO:0052689">
    <property type="term" value="F:carboxylic ester hydrolase activity"/>
    <property type="evidence" value="ECO:0007669"/>
    <property type="project" value="InterPro"/>
</dbReference>
<dbReference type="PANTHER" id="PTHR43433:SF1">
    <property type="entry name" value="BLL5160 PROTEIN"/>
    <property type="match status" value="1"/>
</dbReference>
<evidence type="ECO:0000313" key="3">
    <source>
        <dbReference type="Proteomes" id="UP000502260"/>
    </source>
</evidence>
<dbReference type="Pfam" id="PF12146">
    <property type="entry name" value="Hydrolase_4"/>
    <property type="match status" value="1"/>
</dbReference>
<evidence type="ECO:0000313" key="2">
    <source>
        <dbReference type="EMBL" id="BCB27960.1"/>
    </source>
</evidence>
<dbReference type="Proteomes" id="UP000502260">
    <property type="component" value="Chromosome"/>
</dbReference>
<reference evidence="3" key="1">
    <citation type="submission" date="2020-03" db="EMBL/GenBank/DDBJ databases">
        <title>Complete genome sequence of sulfur-oxidizing bacterium skT11.</title>
        <authorList>
            <person name="Kanda M."/>
            <person name="Kojima H."/>
            <person name="Fukui M."/>
        </authorList>
    </citation>
    <scope>NUCLEOTIDE SEQUENCE [LARGE SCALE GENOMIC DNA]</scope>
    <source>
        <strain evidence="3">skT11</strain>
    </source>
</reference>
<dbReference type="EMBL" id="AP022853">
    <property type="protein sequence ID" value="BCB27960.1"/>
    <property type="molecule type" value="Genomic_DNA"/>
</dbReference>